<organism evidence="1 2">
    <name type="scientific">Campylobacter coli 80352</name>
    <dbReference type="NCBI Taxonomy" id="887288"/>
    <lineage>
        <taxon>Bacteria</taxon>
        <taxon>Pseudomonadati</taxon>
        <taxon>Campylobacterota</taxon>
        <taxon>Epsilonproteobacteria</taxon>
        <taxon>Campylobacterales</taxon>
        <taxon>Campylobacteraceae</taxon>
        <taxon>Campylobacter</taxon>
    </lineage>
</organism>
<evidence type="ECO:0000313" key="1">
    <source>
        <dbReference type="EMBL" id="EIA66673.1"/>
    </source>
</evidence>
<proteinExistence type="predicted"/>
<sequence length="56" mass="6268">MIRPKPFLKKCPKCGKMFLCAPKSDCLNPSDFFCDKCSGKKDTSLISKIISVIKKV</sequence>
<protein>
    <submittedName>
        <fullName evidence="1">Uncharacterized protein</fullName>
    </submittedName>
</protein>
<evidence type="ECO:0000313" key="2">
    <source>
        <dbReference type="Proteomes" id="UP000005511"/>
    </source>
</evidence>
<gene>
    <name evidence="1" type="ORF">cco14_00487</name>
</gene>
<reference evidence="1 2" key="1">
    <citation type="submission" date="2010-09" db="EMBL/GenBank/DDBJ databases">
        <authorList>
            <person name="Richards V."/>
            <person name="Lefebure T."/>
            <person name="Suzuki H."/>
            <person name="Pavinski Bitar P."/>
            <person name="Stanhope M."/>
        </authorList>
    </citation>
    <scope>NUCLEOTIDE SEQUENCE [LARGE SCALE GENOMIC DNA]</scope>
    <source>
        <strain evidence="1 2">80352</strain>
    </source>
</reference>
<accession>A0ABP2NU75</accession>
<name>A0ABP2NU75_CAMCO</name>
<dbReference type="EMBL" id="AIMT01000004">
    <property type="protein sequence ID" value="EIA66673.1"/>
    <property type="molecule type" value="Genomic_DNA"/>
</dbReference>
<dbReference type="Proteomes" id="UP000005511">
    <property type="component" value="Unassembled WGS sequence"/>
</dbReference>
<comment type="caution">
    <text evidence="1">The sequence shown here is derived from an EMBL/GenBank/DDBJ whole genome shotgun (WGS) entry which is preliminary data.</text>
</comment>
<keyword evidence="2" id="KW-1185">Reference proteome</keyword>